<dbReference type="Gramene" id="Aco008832.1.mrna1">
    <property type="protein sequence ID" value="Aco008832.1.mrna1.cds1"/>
    <property type="gene ID" value="Aco008832.1.path1"/>
</dbReference>
<dbReference type="InterPro" id="IPR036047">
    <property type="entry name" value="F-box-like_dom_sf"/>
</dbReference>
<dbReference type="PANTHER" id="PTHR44259:SF113">
    <property type="entry name" value="OS06G0659700 PROTEIN"/>
    <property type="match status" value="1"/>
</dbReference>
<proteinExistence type="predicted"/>
<dbReference type="AlphaFoldDB" id="A0A6P5FJZ5"/>
<protein>
    <submittedName>
        <fullName evidence="5">F-box protein At2g26160-like</fullName>
    </submittedName>
</protein>
<name>A0A6P5FJZ5_ANACO</name>
<gene>
    <name evidence="5" type="primary">LOC109715396</name>
</gene>
<dbReference type="InterPro" id="IPR001810">
    <property type="entry name" value="F-box_dom"/>
</dbReference>
<dbReference type="OrthoDB" id="694239at2759"/>
<organism evidence="4 5">
    <name type="scientific">Ananas comosus</name>
    <name type="common">Pineapple</name>
    <name type="synonym">Ananas ananas</name>
    <dbReference type="NCBI Taxonomy" id="4615"/>
    <lineage>
        <taxon>Eukaryota</taxon>
        <taxon>Viridiplantae</taxon>
        <taxon>Streptophyta</taxon>
        <taxon>Embryophyta</taxon>
        <taxon>Tracheophyta</taxon>
        <taxon>Spermatophyta</taxon>
        <taxon>Magnoliopsida</taxon>
        <taxon>Liliopsida</taxon>
        <taxon>Poales</taxon>
        <taxon>Bromeliaceae</taxon>
        <taxon>Bromelioideae</taxon>
        <taxon>Ananas</taxon>
    </lineage>
</organism>
<keyword evidence="4" id="KW-1185">Reference proteome</keyword>
<dbReference type="InterPro" id="IPR050942">
    <property type="entry name" value="F-box_BR-signaling"/>
</dbReference>
<dbReference type="Pfam" id="PF03478">
    <property type="entry name" value="Beta-prop_KIB1-4"/>
    <property type="match status" value="1"/>
</dbReference>
<evidence type="ECO:0000313" key="4">
    <source>
        <dbReference type="Proteomes" id="UP000515123"/>
    </source>
</evidence>
<dbReference type="InterPro" id="IPR005174">
    <property type="entry name" value="KIB1-4_b-propeller"/>
</dbReference>
<feature type="domain" description="F-box" evidence="3">
    <location>
        <begin position="28"/>
        <end position="68"/>
    </location>
</feature>
<dbReference type="Pfam" id="PF12937">
    <property type="entry name" value="F-box-like"/>
    <property type="match status" value="1"/>
</dbReference>
<feature type="region of interest" description="Disordered" evidence="1">
    <location>
        <begin position="1"/>
        <end position="24"/>
    </location>
</feature>
<sequence length="436" mass="48617">MEKMRRPCPCPAGDVDAATTAPPSPGPWAELPVGILAKILWRINPDTDLTNFTSVCKAWRAAAADDLLPLKHQMPWLLLTEEDYPGSGGGHTRSFYSLSEDKIHELPLPEACRRRCVGSTDGWLVTLGEAVEGEEMHILNPISRIRIPLPSQSTLLLPPEDHTFPEELIAQNQQRTVRERYQSFITKVVLSCSPAKKGSDCVALAIYGWSDNKLAYARPGDAAWTILSWDWRQFTYKWGPLEDAVYYKGQFYVVNLHGTVMRCSIPPVGSAEEPLVEVIAFGIPYDDLIWGNSTYLVEHQGSLLQVLRKRRPSKKSRPDKPLLQYLTFGFHVFRLDPSSSAWEMIESLGDGALFLGRNTSVSVSATDLRWCKRNCIYFTDGDDLSPWSAISLGGRGAGRDTGYCTLKDWEVHYLDQVASYSPSSPPIWVLPSAGEG</sequence>
<dbReference type="Proteomes" id="UP000515123">
    <property type="component" value="Linkage group 9"/>
</dbReference>
<feature type="domain" description="KIB1-4 beta-propeller" evidence="2">
    <location>
        <begin position="95"/>
        <end position="385"/>
    </location>
</feature>
<evidence type="ECO:0000313" key="5">
    <source>
        <dbReference type="RefSeq" id="XP_020095962.1"/>
    </source>
</evidence>
<evidence type="ECO:0000259" key="2">
    <source>
        <dbReference type="Pfam" id="PF03478"/>
    </source>
</evidence>
<accession>A0A6P5FJZ5</accession>
<reference evidence="4" key="1">
    <citation type="journal article" date="2015" name="Nat. Genet.">
        <title>The pineapple genome and the evolution of CAM photosynthesis.</title>
        <authorList>
            <person name="Ming R."/>
            <person name="VanBuren R."/>
            <person name="Wai C.M."/>
            <person name="Tang H."/>
            <person name="Schatz M.C."/>
            <person name="Bowers J.E."/>
            <person name="Lyons E."/>
            <person name="Wang M.L."/>
            <person name="Chen J."/>
            <person name="Biggers E."/>
            <person name="Zhang J."/>
            <person name="Huang L."/>
            <person name="Zhang L."/>
            <person name="Miao W."/>
            <person name="Zhang J."/>
            <person name="Ye Z."/>
            <person name="Miao C."/>
            <person name="Lin Z."/>
            <person name="Wang H."/>
            <person name="Zhou H."/>
            <person name="Yim W.C."/>
            <person name="Priest H.D."/>
            <person name="Zheng C."/>
            <person name="Woodhouse M."/>
            <person name="Edger P.P."/>
            <person name="Guyot R."/>
            <person name="Guo H.B."/>
            <person name="Guo H."/>
            <person name="Zheng G."/>
            <person name="Singh R."/>
            <person name="Sharma A."/>
            <person name="Min X."/>
            <person name="Zheng Y."/>
            <person name="Lee H."/>
            <person name="Gurtowski J."/>
            <person name="Sedlazeck F.J."/>
            <person name="Harkess A."/>
            <person name="McKain M.R."/>
            <person name="Liao Z."/>
            <person name="Fang J."/>
            <person name="Liu J."/>
            <person name="Zhang X."/>
            <person name="Zhang Q."/>
            <person name="Hu W."/>
            <person name="Qin Y."/>
            <person name="Wang K."/>
            <person name="Chen L.Y."/>
            <person name="Shirley N."/>
            <person name="Lin Y.R."/>
            <person name="Liu L.Y."/>
            <person name="Hernandez A.G."/>
            <person name="Wright C.L."/>
            <person name="Bulone V."/>
            <person name="Tuskan G.A."/>
            <person name="Heath K."/>
            <person name="Zee F."/>
            <person name="Moore P.H."/>
            <person name="Sunkar R."/>
            <person name="Leebens-Mack J.H."/>
            <person name="Mockler T."/>
            <person name="Bennetzen J.L."/>
            <person name="Freeling M."/>
            <person name="Sankoff D."/>
            <person name="Paterson A.H."/>
            <person name="Zhu X."/>
            <person name="Yang X."/>
            <person name="Smith J.A."/>
            <person name="Cushman J.C."/>
            <person name="Paull R.E."/>
            <person name="Yu Q."/>
        </authorList>
    </citation>
    <scope>NUCLEOTIDE SEQUENCE [LARGE SCALE GENOMIC DNA]</scope>
    <source>
        <strain evidence="4">cv. F153</strain>
    </source>
</reference>
<dbReference type="GeneID" id="109715396"/>
<dbReference type="Gene3D" id="1.20.1280.50">
    <property type="match status" value="1"/>
</dbReference>
<evidence type="ECO:0000259" key="3">
    <source>
        <dbReference type="Pfam" id="PF12937"/>
    </source>
</evidence>
<dbReference type="SUPFAM" id="SSF81383">
    <property type="entry name" value="F-box domain"/>
    <property type="match status" value="1"/>
</dbReference>
<reference evidence="5" key="2">
    <citation type="submission" date="2025-08" db="UniProtKB">
        <authorList>
            <consortium name="RefSeq"/>
        </authorList>
    </citation>
    <scope>IDENTIFICATION</scope>
    <source>
        <tissue evidence="5">Leaf</tissue>
    </source>
</reference>
<dbReference type="RefSeq" id="XP_020095962.1">
    <property type="nucleotide sequence ID" value="XM_020240373.1"/>
</dbReference>
<evidence type="ECO:0000256" key="1">
    <source>
        <dbReference type="SAM" id="MobiDB-lite"/>
    </source>
</evidence>
<dbReference type="PANTHER" id="PTHR44259">
    <property type="entry name" value="OS07G0183000 PROTEIN-RELATED"/>
    <property type="match status" value="1"/>
</dbReference>